<evidence type="ECO:0000256" key="3">
    <source>
        <dbReference type="ARBA" id="ARBA00023163"/>
    </source>
</evidence>
<dbReference type="Gene3D" id="1.10.10.60">
    <property type="entry name" value="Homeodomain-like"/>
    <property type="match status" value="2"/>
</dbReference>
<organism evidence="6 7">
    <name type="scientific">Halalkalibacter kiskunsagensis</name>
    <dbReference type="NCBI Taxonomy" id="1548599"/>
    <lineage>
        <taxon>Bacteria</taxon>
        <taxon>Bacillati</taxon>
        <taxon>Bacillota</taxon>
        <taxon>Bacilli</taxon>
        <taxon>Bacillales</taxon>
        <taxon>Bacillaceae</taxon>
        <taxon>Halalkalibacter</taxon>
    </lineage>
</organism>
<comment type="caution">
    <text evidence="6">The sequence shown here is derived from an EMBL/GenBank/DDBJ whole genome shotgun (WGS) entry which is preliminary data.</text>
</comment>
<reference evidence="6 7" key="1">
    <citation type="submission" date="2024-09" db="EMBL/GenBank/DDBJ databases">
        <authorList>
            <person name="Sun Q."/>
            <person name="Mori K."/>
        </authorList>
    </citation>
    <scope>NUCLEOTIDE SEQUENCE [LARGE SCALE GENOMIC DNA]</scope>
    <source>
        <strain evidence="6 7">NCAIM B.02610</strain>
    </source>
</reference>
<evidence type="ECO:0000256" key="1">
    <source>
        <dbReference type="ARBA" id="ARBA00023015"/>
    </source>
</evidence>
<evidence type="ECO:0000313" key="7">
    <source>
        <dbReference type="Proteomes" id="UP001589838"/>
    </source>
</evidence>
<keyword evidence="4" id="KW-0812">Transmembrane</keyword>
<dbReference type="InterPro" id="IPR041522">
    <property type="entry name" value="CdaR_GGDEF"/>
</dbReference>
<keyword evidence="2" id="KW-0238">DNA-binding</keyword>
<dbReference type="Pfam" id="PF12833">
    <property type="entry name" value="HTH_18"/>
    <property type="match status" value="1"/>
</dbReference>
<dbReference type="PROSITE" id="PS01124">
    <property type="entry name" value="HTH_ARAC_FAMILY_2"/>
    <property type="match status" value="1"/>
</dbReference>
<protein>
    <submittedName>
        <fullName evidence="6">AraC family transcriptional regulator</fullName>
    </submittedName>
</protein>
<keyword evidence="4" id="KW-1133">Transmembrane helix</keyword>
<keyword evidence="4" id="KW-0472">Membrane</keyword>
<keyword evidence="7" id="KW-1185">Reference proteome</keyword>
<accession>A0ABV6KHH7</accession>
<dbReference type="InterPro" id="IPR009057">
    <property type="entry name" value="Homeodomain-like_sf"/>
</dbReference>
<dbReference type="Pfam" id="PF17853">
    <property type="entry name" value="GGDEF_2"/>
    <property type="match status" value="1"/>
</dbReference>
<name>A0ABV6KHH7_9BACI</name>
<dbReference type="RefSeq" id="WP_335963394.1">
    <property type="nucleotide sequence ID" value="NZ_JAXBLX010000049.1"/>
</dbReference>
<gene>
    <name evidence="6" type="ORF">ACFFHM_18975</name>
</gene>
<evidence type="ECO:0000256" key="4">
    <source>
        <dbReference type="SAM" id="Phobius"/>
    </source>
</evidence>
<feature type="transmembrane region" description="Helical" evidence="4">
    <location>
        <begin position="26"/>
        <end position="48"/>
    </location>
</feature>
<dbReference type="SUPFAM" id="SSF46689">
    <property type="entry name" value="Homeodomain-like"/>
    <property type="match status" value="2"/>
</dbReference>
<evidence type="ECO:0000313" key="6">
    <source>
        <dbReference type="EMBL" id="MFC0472505.1"/>
    </source>
</evidence>
<dbReference type="PANTHER" id="PTHR43280">
    <property type="entry name" value="ARAC-FAMILY TRANSCRIPTIONAL REGULATOR"/>
    <property type="match status" value="1"/>
</dbReference>
<dbReference type="InterPro" id="IPR018060">
    <property type="entry name" value="HTH_AraC"/>
</dbReference>
<proteinExistence type="predicted"/>
<evidence type="ECO:0000259" key="5">
    <source>
        <dbReference type="PROSITE" id="PS01124"/>
    </source>
</evidence>
<sequence>MASWLKNISKFFNHEKRSQSKYFYRLIWIGCMSACIPVVLIGGLYYYLATNSLTEQIKSDTQSSLVLFKERVERILQTIELESHQLATNHLIRDSFSTPFFQERLISHREILEQLKVRTLENSFIKEIFYYNYKNDFVLSNEYGYISTDSFRYKEDIEMIMNAKQDVGWLNLPIAGAEGNISYVRKLPILKSGKPQGLLVMQVEKAPFQDYFPTQKHQSSFILDHQNEILFKDNESPLNTLSKNVSALNSIIKSEANHGIFYSKNENGDRLLYTYDGRSTFGRVYISMIPQYAITEQLTWFRWMIVSSIFVFLSIGILLSVYNTKRAYNPIKQLMNYSKSLSKQEVASANEGELSVIKDCLETLNQEKQKLGTLVDQMEPTVREWFFQQILEEKYVLNDNFYRKCEGYHIPIQSIYVVMTINIADFGDTKRFYDEDKPMFFFAIKNIILDLIQNDPSFDEIELNYLQDNLAIVFRFKEEIPSSQIREQLQGFSSNLFDSVQTSLSLAISIGVGGTYSHVSDLSKSYQEALLALQYRIYKDPETVLFLEDFETSKKKGMFFYPREFETRIMESLEVGDLKEAEQTLNEFSKAVSSFESYNSIYQCFHLLLSSIIFSLEKKGKSIIDIFEPDLFGQLKAIQTLDEINKWFMNDLFPLYQSLSDESDMSNGSLAVKQICQFINENISQDITLTQCAEMVNFTPSYLSRLFKKEVGMNFRDYVLMRKVEMAKSLCVETDSKVSEIADAVGYSERNLNRLFQRYVDMTLSQYRNNHR</sequence>
<feature type="domain" description="HTH araC/xylS-type" evidence="5">
    <location>
        <begin position="673"/>
        <end position="770"/>
    </location>
</feature>
<dbReference type="PANTHER" id="PTHR43280:SF28">
    <property type="entry name" value="HTH-TYPE TRANSCRIPTIONAL ACTIVATOR RHAS"/>
    <property type="match status" value="1"/>
</dbReference>
<dbReference type="EMBL" id="JBHLUX010000079">
    <property type="protein sequence ID" value="MFC0472505.1"/>
    <property type="molecule type" value="Genomic_DNA"/>
</dbReference>
<dbReference type="Proteomes" id="UP001589838">
    <property type="component" value="Unassembled WGS sequence"/>
</dbReference>
<dbReference type="SMART" id="SM00342">
    <property type="entry name" value="HTH_ARAC"/>
    <property type="match status" value="1"/>
</dbReference>
<feature type="transmembrane region" description="Helical" evidence="4">
    <location>
        <begin position="300"/>
        <end position="322"/>
    </location>
</feature>
<keyword evidence="3" id="KW-0804">Transcription</keyword>
<keyword evidence="1" id="KW-0805">Transcription regulation</keyword>
<evidence type="ECO:0000256" key="2">
    <source>
        <dbReference type="ARBA" id="ARBA00023125"/>
    </source>
</evidence>